<reference evidence="3" key="1">
    <citation type="journal article" date="2011" name="PLoS Genet.">
        <title>Genomic analysis of the necrotrophic fungal pathogens Sclerotinia sclerotiorum and Botrytis cinerea.</title>
        <authorList>
            <person name="Amselem J."/>
            <person name="Cuomo C.A."/>
            <person name="van Kan J.A."/>
            <person name="Viaud M."/>
            <person name="Benito E.P."/>
            <person name="Couloux A."/>
            <person name="Coutinho P.M."/>
            <person name="de Vries R.P."/>
            <person name="Dyer P.S."/>
            <person name="Fillinger S."/>
            <person name="Fournier E."/>
            <person name="Gout L."/>
            <person name="Hahn M."/>
            <person name="Kohn L."/>
            <person name="Lapalu N."/>
            <person name="Plummer K.M."/>
            <person name="Pradier J.M."/>
            <person name="Quevillon E."/>
            <person name="Sharon A."/>
            <person name="Simon A."/>
            <person name="ten Have A."/>
            <person name="Tudzynski B."/>
            <person name="Tudzynski P."/>
            <person name="Wincker P."/>
            <person name="Andrew M."/>
            <person name="Anthouard V."/>
            <person name="Beever R.E."/>
            <person name="Beffa R."/>
            <person name="Benoit I."/>
            <person name="Bouzid O."/>
            <person name="Brault B."/>
            <person name="Chen Z."/>
            <person name="Choquer M."/>
            <person name="Collemare J."/>
            <person name="Cotton P."/>
            <person name="Danchin E.G."/>
            <person name="Da Silva C."/>
            <person name="Gautier A."/>
            <person name="Giraud C."/>
            <person name="Giraud T."/>
            <person name="Gonzalez C."/>
            <person name="Grossetete S."/>
            <person name="Guldener U."/>
            <person name="Henrissat B."/>
            <person name="Howlett B.J."/>
            <person name="Kodira C."/>
            <person name="Kretschmer M."/>
            <person name="Lappartient A."/>
            <person name="Leroch M."/>
            <person name="Levis C."/>
            <person name="Mauceli E."/>
            <person name="Neuveglise C."/>
            <person name="Oeser B."/>
            <person name="Pearson M."/>
            <person name="Poulain J."/>
            <person name="Poussereau N."/>
            <person name="Quesneville H."/>
            <person name="Rascle C."/>
            <person name="Schumacher J."/>
            <person name="Segurens B."/>
            <person name="Sexton A."/>
            <person name="Silva E."/>
            <person name="Sirven C."/>
            <person name="Soanes D.M."/>
            <person name="Talbot N.J."/>
            <person name="Templeton M."/>
            <person name="Yandava C."/>
            <person name="Yarden O."/>
            <person name="Zeng Q."/>
            <person name="Rollins J.A."/>
            <person name="Lebrun M.H."/>
            <person name="Dickman M."/>
        </authorList>
    </citation>
    <scope>NUCLEOTIDE SEQUENCE [LARGE SCALE GENOMIC DNA]</scope>
    <source>
        <strain evidence="3">ATCC 18683 / 1980 / Ss-1</strain>
    </source>
</reference>
<dbReference type="Proteomes" id="UP000001312">
    <property type="component" value="Unassembled WGS sequence"/>
</dbReference>
<gene>
    <name evidence="2" type="ORF">SS1G_01260</name>
</gene>
<accession>A7E7I2</accession>
<feature type="region of interest" description="Disordered" evidence="1">
    <location>
        <begin position="1"/>
        <end position="21"/>
    </location>
</feature>
<dbReference type="KEGG" id="ssl:SS1G_01260"/>
<dbReference type="RefSeq" id="XP_001597066.1">
    <property type="nucleotide sequence ID" value="XM_001597016.1"/>
</dbReference>
<keyword evidence="3" id="KW-1185">Reference proteome</keyword>
<feature type="compositionally biased region" description="Polar residues" evidence="1">
    <location>
        <begin position="10"/>
        <end position="21"/>
    </location>
</feature>
<dbReference type="InParanoid" id="A7E7I2"/>
<proteinExistence type="predicted"/>
<dbReference type="GeneID" id="5493638"/>
<evidence type="ECO:0000256" key="1">
    <source>
        <dbReference type="SAM" id="MobiDB-lite"/>
    </source>
</evidence>
<dbReference type="EMBL" id="CH476622">
    <property type="protein sequence ID" value="EDN96334.1"/>
    <property type="molecule type" value="Genomic_DNA"/>
</dbReference>
<organism evidence="2 3">
    <name type="scientific">Sclerotinia sclerotiorum (strain ATCC 18683 / 1980 / Ss-1)</name>
    <name type="common">White mold</name>
    <name type="synonym">Whetzelinia sclerotiorum</name>
    <dbReference type="NCBI Taxonomy" id="665079"/>
    <lineage>
        <taxon>Eukaryota</taxon>
        <taxon>Fungi</taxon>
        <taxon>Dikarya</taxon>
        <taxon>Ascomycota</taxon>
        <taxon>Pezizomycotina</taxon>
        <taxon>Leotiomycetes</taxon>
        <taxon>Helotiales</taxon>
        <taxon>Sclerotiniaceae</taxon>
        <taxon>Sclerotinia</taxon>
    </lineage>
</organism>
<protein>
    <submittedName>
        <fullName evidence="2">Uncharacterized protein</fullName>
    </submittedName>
</protein>
<dbReference type="HOGENOM" id="CLU_1816958_0_0_1"/>
<sequence>MAPVKKKPEATNNRTHNPTSFFWSTRGGRNLLVLWREWNGKGREIQGDFLFEDEEDTQSIALQVKTVFTQLEAFRFVTIAAYILRRVHAAVEADGDDDDDGDDGEDRDQFSSAEDLRELRVGMGFYLGKIIISRLSLDATRE</sequence>
<name>A7E7I2_SCLS1</name>
<evidence type="ECO:0000313" key="2">
    <source>
        <dbReference type="EMBL" id="EDN96334.1"/>
    </source>
</evidence>
<evidence type="ECO:0000313" key="3">
    <source>
        <dbReference type="Proteomes" id="UP000001312"/>
    </source>
</evidence>
<dbReference type="AlphaFoldDB" id="A7E7I2"/>